<dbReference type="NCBIfam" id="TIGR01764">
    <property type="entry name" value="excise"/>
    <property type="match status" value="1"/>
</dbReference>
<proteinExistence type="predicted"/>
<dbReference type="EMBL" id="JBHSKF010000018">
    <property type="protein sequence ID" value="MFC5290695.1"/>
    <property type="molecule type" value="Genomic_DNA"/>
</dbReference>
<name>A0ABW0EWR7_9PSEU</name>
<organism evidence="2 3">
    <name type="scientific">Actinokineospora guangxiensis</name>
    <dbReference type="NCBI Taxonomy" id="1490288"/>
    <lineage>
        <taxon>Bacteria</taxon>
        <taxon>Bacillati</taxon>
        <taxon>Actinomycetota</taxon>
        <taxon>Actinomycetes</taxon>
        <taxon>Pseudonocardiales</taxon>
        <taxon>Pseudonocardiaceae</taxon>
        <taxon>Actinokineospora</taxon>
    </lineage>
</organism>
<protein>
    <submittedName>
        <fullName evidence="2">Helix-turn-helix domain-containing protein</fullName>
    </submittedName>
</protein>
<dbReference type="InterPro" id="IPR041657">
    <property type="entry name" value="HTH_17"/>
</dbReference>
<accession>A0ABW0EWR7</accession>
<gene>
    <name evidence="2" type="ORF">ACFPM7_26880</name>
</gene>
<sequence>MSSELYRVEEVARILRIGRTKVFDLMRSGALASVKIGGSRRVPARSVAEYVSRLLGEAA</sequence>
<evidence type="ECO:0000259" key="1">
    <source>
        <dbReference type="Pfam" id="PF12728"/>
    </source>
</evidence>
<dbReference type="InterPro" id="IPR010093">
    <property type="entry name" value="SinI_DNA-bd"/>
</dbReference>
<evidence type="ECO:0000313" key="3">
    <source>
        <dbReference type="Proteomes" id="UP001596157"/>
    </source>
</evidence>
<dbReference type="RefSeq" id="WP_378250590.1">
    <property type="nucleotide sequence ID" value="NZ_JBHSKF010000018.1"/>
</dbReference>
<evidence type="ECO:0000313" key="2">
    <source>
        <dbReference type="EMBL" id="MFC5290695.1"/>
    </source>
</evidence>
<reference evidence="3" key="1">
    <citation type="journal article" date="2019" name="Int. J. Syst. Evol. Microbiol.">
        <title>The Global Catalogue of Microorganisms (GCM) 10K type strain sequencing project: providing services to taxonomists for standard genome sequencing and annotation.</title>
        <authorList>
            <consortium name="The Broad Institute Genomics Platform"/>
            <consortium name="The Broad Institute Genome Sequencing Center for Infectious Disease"/>
            <person name="Wu L."/>
            <person name="Ma J."/>
        </authorList>
    </citation>
    <scope>NUCLEOTIDE SEQUENCE [LARGE SCALE GENOMIC DNA]</scope>
    <source>
        <strain evidence="3">CCUG 59778</strain>
    </source>
</reference>
<feature type="domain" description="Helix-turn-helix" evidence="1">
    <location>
        <begin position="5"/>
        <end position="53"/>
    </location>
</feature>
<keyword evidence="3" id="KW-1185">Reference proteome</keyword>
<dbReference type="Pfam" id="PF12728">
    <property type="entry name" value="HTH_17"/>
    <property type="match status" value="1"/>
</dbReference>
<comment type="caution">
    <text evidence="2">The sequence shown here is derived from an EMBL/GenBank/DDBJ whole genome shotgun (WGS) entry which is preliminary data.</text>
</comment>
<dbReference type="Proteomes" id="UP001596157">
    <property type="component" value="Unassembled WGS sequence"/>
</dbReference>